<keyword evidence="1" id="KW-0732">Signal</keyword>
<sequence length="185" mass="18555">MYQRGLVSLIVAFSIGFAATPMAVAEPGDEAGAPGPVLPELPPVPAAGPVPVPVAGTDDPGVPAVAACSTFADALDSASTFYGDFADSIEGVERPDYRDPTISTTNTSGRTALREAAASALNAAGTPGLPPDIANPMRAWSFGATKLLLKMGLRSGGQSLNDTATQLNNDATNAQMACAAAGTHA</sequence>
<dbReference type="Proteomes" id="UP000179636">
    <property type="component" value="Unassembled WGS sequence"/>
</dbReference>
<reference evidence="2 3" key="1">
    <citation type="submission" date="2016-10" db="EMBL/GenBank/DDBJ databases">
        <title>Evaluation of Human, Animal and Environmental Mycobacterium chelonae Isolates by Core Genome Phylogenomic Analysis, Targeted Gene Comparison, and Anti-microbial Susceptibility Patterns: A Tale of Mistaken Identities.</title>
        <authorList>
            <person name="Fogelson S.B."/>
            <person name="Camus A.C."/>
            <person name="Lorenz W."/>
            <person name="Vasireddy R."/>
            <person name="Vasireddy S."/>
            <person name="Smith T."/>
            <person name="Brown-Elliott B.A."/>
            <person name="Wallace R.J.Jr."/>
            <person name="Hasan N.A."/>
            <person name="Reischl U."/>
            <person name="Sanchez S."/>
        </authorList>
    </citation>
    <scope>NUCLEOTIDE SEQUENCE [LARGE SCALE GENOMIC DNA]</scope>
    <source>
        <strain evidence="2 3">24999</strain>
    </source>
</reference>
<evidence type="ECO:0000313" key="2">
    <source>
        <dbReference type="EMBL" id="OHU08187.1"/>
    </source>
</evidence>
<accession>A0A1Q9W598</accession>
<comment type="caution">
    <text evidence="2">The sequence shown here is derived from an EMBL/GenBank/DDBJ whole genome shotgun (WGS) entry which is preliminary data.</text>
</comment>
<accession>A0A1S1KS39</accession>
<name>A0A1S1KS39_9MYCO</name>
<dbReference type="AlphaFoldDB" id="A0A1S1KS39"/>
<evidence type="ECO:0000256" key="1">
    <source>
        <dbReference type="SAM" id="SignalP"/>
    </source>
</evidence>
<feature type="signal peptide" evidence="1">
    <location>
        <begin position="1"/>
        <end position="23"/>
    </location>
</feature>
<protein>
    <submittedName>
        <fullName evidence="2">Uncharacterized protein</fullName>
    </submittedName>
</protein>
<dbReference type="OrthoDB" id="4720168at2"/>
<gene>
    <name evidence="2" type="ORF">BKG61_02310</name>
</gene>
<feature type="chain" id="PRO_5039603659" evidence="1">
    <location>
        <begin position="24"/>
        <end position="185"/>
    </location>
</feature>
<proteinExistence type="predicted"/>
<organism evidence="2 3">
    <name type="scientific">Mycobacterium syngnathidarum</name>
    <dbReference type="NCBI Taxonomy" id="1908205"/>
    <lineage>
        <taxon>Bacteria</taxon>
        <taxon>Bacillati</taxon>
        <taxon>Actinomycetota</taxon>
        <taxon>Actinomycetes</taxon>
        <taxon>Mycobacteriales</taxon>
        <taxon>Mycobacteriaceae</taxon>
        <taxon>Mycobacterium</taxon>
    </lineage>
</organism>
<keyword evidence="3" id="KW-1185">Reference proteome</keyword>
<dbReference type="EMBL" id="MLHV01000001">
    <property type="protein sequence ID" value="OHU08187.1"/>
    <property type="molecule type" value="Genomic_DNA"/>
</dbReference>
<evidence type="ECO:0000313" key="3">
    <source>
        <dbReference type="Proteomes" id="UP000179636"/>
    </source>
</evidence>